<dbReference type="PANTHER" id="PTHR31704:SF37">
    <property type="entry name" value="HEAT SHOCK PROTEIN"/>
    <property type="match status" value="1"/>
</dbReference>
<sequence>MFVPFRLAFDPTDIAEGTDNPAKQRCGVRVVLLGDSPTLNGELPNLKYRVFGLGNRQYEHFDKEITGRDYDKKAIENKWDSLKTNWKLWSSLLHKETGIEWDPAKEMVDAPPELWQSKIEMSVEYRKFRDVGISPDMMDMYDKMFKCRTTVGNCVMIPSSTILLEETVGDSEHDQ</sequence>
<dbReference type="SUPFAM" id="SSF52218">
    <property type="entry name" value="Flavoproteins"/>
    <property type="match status" value="1"/>
</dbReference>
<dbReference type="PANTHER" id="PTHR31704">
    <property type="entry name" value="MYB/SANT-LIKE DNA-BINDING DOMAIN PROTEIN-RELATED"/>
    <property type="match status" value="1"/>
</dbReference>
<dbReference type="Proteomes" id="UP001281410">
    <property type="component" value="Unassembled WGS sequence"/>
</dbReference>
<evidence type="ECO:0000313" key="2">
    <source>
        <dbReference type="EMBL" id="KAK3218231.1"/>
    </source>
</evidence>
<reference evidence="2" key="1">
    <citation type="journal article" date="2023" name="Plant J.">
        <title>Genome sequences and population genomics provide insights into the demographic history, inbreeding, and mutation load of two 'living fossil' tree species of Dipteronia.</title>
        <authorList>
            <person name="Feng Y."/>
            <person name="Comes H.P."/>
            <person name="Chen J."/>
            <person name="Zhu S."/>
            <person name="Lu R."/>
            <person name="Zhang X."/>
            <person name="Li P."/>
            <person name="Qiu J."/>
            <person name="Olsen K.M."/>
            <person name="Qiu Y."/>
        </authorList>
    </citation>
    <scope>NUCLEOTIDE SEQUENCE</scope>
    <source>
        <strain evidence="2">NBL</strain>
    </source>
</reference>
<dbReference type="Pfam" id="PF12776">
    <property type="entry name" value="Myb_DNA-bind_3"/>
    <property type="match status" value="1"/>
</dbReference>
<evidence type="ECO:0000259" key="1">
    <source>
        <dbReference type="Pfam" id="PF12776"/>
    </source>
</evidence>
<organism evidence="2 3">
    <name type="scientific">Dipteronia sinensis</name>
    <dbReference type="NCBI Taxonomy" id="43782"/>
    <lineage>
        <taxon>Eukaryota</taxon>
        <taxon>Viridiplantae</taxon>
        <taxon>Streptophyta</taxon>
        <taxon>Embryophyta</taxon>
        <taxon>Tracheophyta</taxon>
        <taxon>Spermatophyta</taxon>
        <taxon>Magnoliopsida</taxon>
        <taxon>eudicotyledons</taxon>
        <taxon>Gunneridae</taxon>
        <taxon>Pentapetalae</taxon>
        <taxon>rosids</taxon>
        <taxon>malvids</taxon>
        <taxon>Sapindales</taxon>
        <taxon>Sapindaceae</taxon>
        <taxon>Hippocastanoideae</taxon>
        <taxon>Acereae</taxon>
        <taxon>Dipteronia</taxon>
    </lineage>
</organism>
<keyword evidence="3" id="KW-1185">Reference proteome</keyword>
<dbReference type="EMBL" id="JANJYJ010000004">
    <property type="protein sequence ID" value="KAK3218231.1"/>
    <property type="molecule type" value="Genomic_DNA"/>
</dbReference>
<feature type="domain" description="Myb/SANT-like" evidence="1">
    <location>
        <begin position="59"/>
        <end position="116"/>
    </location>
</feature>
<name>A0AAE0AHM3_9ROSI</name>
<comment type="caution">
    <text evidence="2">The sequence shown here is derived from an EMBL/GenBank/DDBJ whole genome shotgun (WGS) entry which is preliminary data.</text>
</comment>
<evidence type="ECO:0000313" key="3">
    <source>
        <dbReference type="Proteomes" id="UP001281410"/>
    </source>
</evidence>
<dbReference type="InterPro" id="IPR029039">
    <property type="entry name" value="Flavoprotein-like_sf"/>
</dbReference>
<gene>
    <name evidence="2" type="ORF">Dsin_012201</name>
</gene>
<dbReference type="AlphaFoldDB" id="A0AAE0AHM3"/>
<accession>A0AAE0AHM3</accession>
<protein>
    <recommendedName>
        <fullName evidence="1">Myb/SANT-like domain-containing protein</fullName>
    </recommendedName>
</protein>
<dbReference type="InterPro" id="IPR024752">
    <property type="entry name" value="Myb/SANT-like_dom"/>
</dbReference>
<proteinExistence type="predicted"/>